<keyword evidence="7" id="KW-0067">ATP-binding</keyword>
<dbReference type="RefSeq" id="WP_205872076.1">
    <property type="nucleotide sequence ID" value="NZ_CP070872.1"/>
</dbReference>
<dbReference type="EMBL" id="CP070872">
    <property type="protein sequence ID" value="QSE76898.1"/>
    <property type="molecule type" value="Genomic_DNA"/>
</dbReference>
<evidence type="ECO:0000256" key="9">
    <source>
        <dbReference type="ARBA" id="ARBA00023204"/>
    </source>
</evidence>
<dbReference type="SUPFAM" id="SSF52540">
    <property type="entry name" value="P-loop containing nucleoside triphosphate hydrolases"/>
    <property type="match status" value="1"/>
</dbReference>
<dbReference type="InterPro" id="IPR027417">
    <property type="entry name" value="P-loop_NTPase"/>
</dbReference>
<feature type="domain" description="PD-(D/E)XK endonuclease-like" evidence="10">
    <location>
        <begin position="755"/>
        <end position="1066"/>
    </location>
</feature>
<proteinExistence type="predicted"/>
<evidence type="ECO:0000256" key="5">
    <source>
        <dbReference type="ARBA" id="ARBA00022806"/>
    </source>
</evidence>
<dbReference type="Gene3D" id="3.90.320.10">
    <property type="match status" value="1"/>
</dbReference>
<dbReference type="InterPro" id="IPR038726">
    <property type="entry name" value="PDDEXK_AddAB-type"/>
</dbReference>
<evidence type="ECO:0000259" key="10">
    <source>
        <dbReference type="Pfam" id="PF12705"/>
    </source>
</evidence>
<dbReference type="InterPro" id="IPR049035">
    <property type="entry name" value="ADDB_N"/>
</dbReference>
<dbReference type="NCBIfam" id="TIGR02774">
    <property type="entry name" value="rexB_recomb"/>
    <property type="match status" value="1"/>
</dbReference>
<evidence type="ECO:0000256" key="8">
    <source>
        <dbReference type="ARBA" id="ARBA00023125"/>
    </source>
</evidence>
<keyword evidence="13" id="KW-1185">Reference proteome</keyword>
<dbReference type="GO" id="GO:0004386">
    <property type="term" value="F:helicase activity"/>
    <property type="evidence" value="ECO:0007669"/>
    <property type="project" value="UniProtKB-KW"/>
</dbReference>
<dbReference type="AlphaFoldDB" id="A0AA45KGF7"/>
<evidence type="ECO:0000256" key="1">
    <source>
        <dbReference type="ARBA" id="ARBA00022722"/>
    </source>
</evidence>
<keyword evidence="6" id="KW-0269">Exonuclease</keyword>
<dbReference type="GO" id="GO:0016817">
    <property type="term" value="F:hydrolase activity, acting on acid anhydrides"/>
    <property type="evidence" value="ECO:0007669"/>
    <property type="project" value="InterPro"/>
</dbReference>
<evidence type="ECO:0000313" key="12">
    <source>
        <dbReference type="EMBL" id="QSE76898.1"/>
    </source>
</evidence>
<dbReference type="InterPro" id="IPR014141">
    <property type="entry name" value="DNA_helicase_suRexB"/>
</dbReference>
<dbReference type="PANTHER" id="PTHR30591">
    <property type="entry name" value="RECBCD ENZYME SUBUNIT RECC"/>
    <property type="match status" value="1"/>
</dbReference>
<keyword evidence="4" id="KW-0378">Hydrolase</keyword>
<dbReference type="GO" id="GO:0006310">
    <property type="term" value="P:DNA recombination"/>
    <property type="evidence" value="ECO:0007669"/>
    <property type="project" value="TreeGrafter"/>
</dbReference>
<dbReference type="PANTHER" id="PTHR30591:SF1">
    <property type="entry name" value="RECBCD ENZYME SUBUNIT RECC"/>
    <property type="match status" value="1"/>
</dbReference>
<dbReference type="GO" id="GO:0005524">
    <property type="term" value="F:ATP binding"/>
    <property type="evidence" value="ECO:0007669"/>
    <property type="project" value="UniProtKB-KW"/>
</dbReference>
<evidence type="ECO:0000256" key="2">
    <source>
        <dbReference type="ARBA" id="ARBA00022741"/>
    </source>
</evidence>
<dbReference type="InterPro" id="IPR011604">
    <property type="entry name" value="PDDEXK-like_dom_sf"/>
</dbReference>
<dbReference type="Pfam" id="PF12705">
    <property type="entry name" value="PDDEXK_1"/>
    <property type="match status" value="1"/>
</dbReference>
<name>A0AA45KGF7_9LACT</name>
<organism evidence="12 13">
    <name type="scientific">Lactococcus taiwanensis</name>
    <dbReference type="NCBI Taxonomy" id="1151742"/>
    <lineage>
        <taxon>Bacteria</taxon>
        <taxon>Bacillati</taxon>
        <taxon>Bacillota</taxon>
        <taxon>Bacilli</taxon>
        <taxon>Lactobacillales</taxon>
        <taxon>Streptococcaceae</taxon>
        <taxon>Lactococcus</taxon>
    </lineage>
</organism>
<keyword evidence="5" id="KW-0347">Helicase</keyword>
<reference evidence="12 13" key="1">
    <citation type="submission" date="2021-02" db="EMBL/GenBank/DDBJ databases">
        <title>Complete genome sequence of Lactococcus lactis strain K_LL004.</title>
        <authorList>
            <person name="Kim H.B."/>
        </authorList>
    </citation>
    <scope>NUCLEOTIDE SEQUENCE [LARGE SCALE GENOMIC DNA]</scope>
    <source>
        <strain evidence="12 13">K_LL004</strain>
    </source>
</reference>
<dbReference type="KEGG" id="lti:JW886_01075"/>
<sequence>MEIIYTEITQDLTAGLLEVALQELAAKRKVYYIVPSSMSFEKEKEILERLAHGTDTAVFDLMVTRFKQLPYYFDKRESTTDKVELGSAGFSMLFRRVLRSFSKEDLPLYYSMQNSAGFLELLVQLRTELLTANLTADDLPVNPKNEELKKIFSRFEIELDKEYANFSEFSDFTQRIAQGEFDRVLQKAVFVIDGYTRFSAEEEFFISTVQNRLARLIMGTYADEKSLTSLSESIYTNGVELIQHFRDKFGAQLTRYHGKDVNEVYSKLTTLIDQDSRFVISDEPIKITDDDSTHFRIWEAENQTAEIERVAKEIRQKISQGIPFKDFTVLVGDVSAYEIPVKEIFDLYEIPYFYAQEEAMSQHPLIVFFESLYAIKKNNYRPDDVVNLLKSKVYKIDNLEEEVIDQFEYYVHKFKISGHKRFTEEFTESEFSGLESVDTLRELLLGAHSPLQHFLTTNQKKTGKNWVKELRKFLEEGNVMAEMNHYFSEAEAQGDHQLADRHEQVWRLLLTVLTEFEAVFSAEKMKNIEFLDILLAGLKNAKYRQIPANVDVVKVRDYELVEPQTNKYVYAIGLSQTNFPRIKRNSTLLTDEERAEINAHTADHQFIEQLNVRNYHKNMFTVLSLVNSATKSLVMSMPQIMGNEQGELSPIFQLFVSHAEGKVINKIQSVNLQEGIEHVANSRAVIAMMGKIERALHENEEGAKDKRAFWSSLFRLLVKEHPDFQNILISVDHDIETEKLAPETLEKLYGDKIYASVSSFERFYNCEYQYFLENTLGLETFENIDINSKIVGNFFHEVFEKVMLLTELSVDNFDEKLGTVLQEVDKNYARYFTQDATARFTWVNLEEIVRQTARMLKRTVAADELTTLLTESSFGLPKSELGQFSIEEIYLRGRIDRIDQLSSERLGAVDYKSSAHSFKLQDAYDGLSLQFLTYLDVLKKAFPQQKIWGALYLQFKNQPLNLNEVNHLSEIALLLNQAMRYEGLLLTDAIADVQKVDSIAIKKNNLYSPEVFDELLQMNEQHYKNAGKRLKSGKIAINPTMKRSEGIDKSGNVQGCRYCPLKSICRFEANVHMQQHTREIGQKSAAEILAELKGEATKDE</sequence>
<dbReference type="Pfam" id="PF21445">
    <property type="entry name" value="ADDB_N"/>
    <property type="match status" value="1"/>
</dbReference>
<evidence type="ECO:0000256" key="6">
    <source>
        <dbReference type="ARBA" id="ARBA00022839"/>
    </source>
</evidence>
<protein>
    <submittedName>
        <fullName evidence="12">ATP-dependent nuclease subunit B</fullName>
    </submittedName>
</protein>
<evidence type="ECO:0000256" key="7">
    <source>
        <dbReference type="ARBA" id="ARBA00022840"/>
    </source>
</evidence>
<evidence type="ECO:0000256" key="4">
    <source>
        <dbReference type="ARBA" id="ARBA00022801"/>
    </source>
</evidence>
<dbReference type="GO" id="GO:0004527">
    <property type="term" value="F:exonuclease activity"/>
    <property type="evidence" value="ECO:0007669"/>
    <property type="project" value="UniProtKB-KW"/>
</dbReference>
<evidence type="ECO:0000313" key="13">
    <source>
        <dbReference type="Proteomes" id="UP000663608"/>
    </source>
</evidence>
<dbReference type="Proteomes" id="UP000663608">
    <property type="component" value="Chromosome"/>
</dbReference>
<keyword evidence="1" id="KW-0540">Nuclease</keyword>
<keyword evidence="8" id="KW-0238">DNA-binding</keyword>
<keyword evidence="2" id="KW-0547">Nucleotide-binding</keyword>
<dbReference type="Gene3D" id="3.40.50.300">
    <property type="entry name" value="P-loop containing nucleotide triphosphate hydrolases"/>
    <property type="match status" value="3"/>
</dbReference>
<keyword evidence="9" id="KW-0234">DNA repair</keyword>
<evidence type="ECO:0000256" key="3">
    <source>
        <dbReference type="ARBA" id="ARBA00022763"/>
    </source>
</evidence>
<dbReference type="GO" id="GO:0006281">
    <property type="term" value="P:DNA repair"/>
    <property type="evidence" value="ECO:0007669"/>
    <property type="project" value="UniProtKB-KW"/>
</dbReference>
<keyword evidence="3" id="KW-0227">DNA damage</keyword>
<evidence type="ECO:0000259" key="11">
    <source>
        <dbReference type="Pfam" id="PF21445"/>
    </source>
</evidence>
<dbReference type="GO" id="GO:0003677">
    <property type="term" value="F:DNA binding"/>
    <property type="evidence" value="ECO:0007669"/>
    <property type="project" value="UniProtKB-KW"/>
</dbReference>
<accession>A0AA45KGF7</accession>
<gene>
    <name evidence="12" type="primary">rexB</name>
    <name evidence="12" type="ORF">JW886_01075</name>
</gene>
<feature type="domain" description="ATP-dependent helicase/deoxyribonuclease subunit B N-terminal" evidence="11">
    <location>
        <begin position="21"/>
        <end position="226"/>
    </location>
</feature>